<gene>
    <name evidence="1" type="ORF">NM208_g9522</name>
</gene>
<reference evidence="1" key="1">
    <citation type="submission" date="2022-08" db="EMBL/GenBank/DDBJ databases">
        <title>Genome Sequence of Fusarium decemcellulare.</title>
        <authorList>
            <person name="Buettner E."/>
        </authorList>
    </citation>
    <scope>NUCLEOTIDE SEQUENCE</scope>
    <source>
        <strain evidence="1">Babe19</strain>
    </source>
</reference>
<accession>A0ACC1S1G1</accession>
<dbReference type="Proteomes" id="UP001148629">
    <property type="component" value="Unassembled WGS sequence"/>
</dbReference>
<keyword evidence="2" id="KW-1185">Reference proteome</keyword>
<evidence type="ECO:0000313" key="2">
    <source>
        <dbReference type="Proteomes" id="UP001148629"/>
    </source>
</evidence>
<comment type="caution">
    <text evidence="1">The sequence shown here is derived from an EMBL/GenBank/DDBJ whole genome shotgun (WGS) entry which is preliminary data.</text>
</comment>
<organism evidence="1 2">
    <name type="scientific">Fusarium decemcellulare</name>
    <dbReference type="NCBI Taxonomy" id="57161"/>
    <lineage>
        <taxon>Eukaryota</taxon>
        <taxon>Fungi</taxon>
        <taxon>Dikarya</taxon>
        <taxon>Ascomycota</taxon>
        <taxon>Pezizomycotina</taxon>
        <taxon>Sordariomycetes</taxon>
        <taxon>Hypocreomycetidae</taxon>
        <taxon>Hypocreales</taxon>
        <taxon>Nectriaceae</taxon>
        <taxon>Fusarium</taxon>
        <taxon>Fusarium decemcellulare species complex</taxon>
    </lineage>
</organism>
<name>A0ACC1S1G1_9HYPO</name>
<dbReference type="EMBL" id="JANRMS010001224">
    <property type="protein sequence ID" value="KAJ3529988.1"/>
    <property type="molecule type" value="Genomic_DNA"/>
</dbReference>
<protein>
    <submittedName>
        <fullName evidence="1">Uncharacterized protein</fullName>
    </submittedName>
</protein>
<evidence type="ECO:0000313" key="1">
    <source>
        <dbReference type="EMBL" id="KAJ3529988.1"/>
    </source>
</evidence>
<sequence>MSPPRNFLDLPYELRHQIYRHYFALDNGYVFNSGSGKLATSNNEPPDLSLMYTCSTIAAETKGLPLSVNTISFSTVYHKDWSSWAIRFHCLHSAQRLRRFDSLVSSLNNITPDIHAQLAAKFPLFITLFIQLLEEEIEPNRSDLAAFFSSTSYRDPAEYMLHWSYYWGRGNREGECLSMVHQATEYALQLLAQARNEKLDELSSQEPSPQGDRLDLVGQCYEPWAIPSWSDLEATGRELQDEHMWQLLKNRPDHFKFRFSATAVAIRFLRHLSDSNRLSIRKIILDEDHMAVGDPECHAQGLIPFCKENPRLQIERRVSLINNILQRASHYEPFDKNELEESARAGYRDFSPGLITEEVTHWLVEALAVMDAGMPAGAFTFVLDGEPAADLCSEVFQGTIHRDLAWHSAVEQCYPLPPGMTVRHEMYFFNNNLVRVMGHLVNQTSILHSNFDAGQFWDVGKVMEMFQDWTLADVSYEYRLRNTHYSDGQCDMPLYEMPPSLPSWVELLLENYDWEIEGA</sequence>
<proteinExistence type="predicted"/>